<dbReference type="GO" id="GO:0016020">
    <property type="term" value="C:membrane"/>
    <property type="evidence" value="ECO:0007669"/>
    <property type="project" value="UniProtKB-SubCell"/>
</dbReference>
<evidence type="ECO:0000256" key="4">
    <source>
        <dbReference type="ARBA" id="ARBA00023136"/>
    </source>
</evidence>
<name>A0A9P6B1Q8_9AGAM</name>
<keyword evidence="8" id="KW-1185">Reference proteome</keyword>
<gene>
    <name evidence="7" type="ORF">BS47DRAFT_1293284</name>
</gene>
<feature type="transmembrane region" description="Helical" evidence="5">
    <location>
        <begin position="193"/>
        <end position="212"/>
    </location>
</feature>
<dbReference type="InterPro" id="IPR004853">
    <property type="entry name" value="Sugar_P_trans_dom"/>
</dbReference>
<feature type="transmembrane region" description="Helical" evidence="5">
    <location>
        <begin position="381"/>
        <end position="398"/>
    </location>
</feature>
<reference evidence="7" key="1">
    <citation type="journal article" date="2020" name="Nat. Commun.">
        <title>Large-scale genome sequencing of mycorrhizal fungi provides insights into the early evolution of symbiotic traits.</title>
        <authorList>
            <person name="Miyauchi S."/>
            <person name="Kiss E."/>
            <person name="Kuo A."/>
            <person name="Drula E."/>
            <person name="Kohler A."/>
            <person name="Sanchez-Garcia M."/>
            <person name="Morin E."/>
            <person name="Andreopoulos B."/>
            <person name="Barry K.W."/>
            <person name="Bonito G."/>
            <person name="Buee M."/>
            <person name="Carver A."/>
            <person name="Chen C."/>
            <person name="Cichocki N."/>
            <person name="Clum A."/>
            <person name="Culley D."/>
            <person name="Crous P.W."/>
            <person name="Fauchery L."/>
            <person name="Girlanda M."/>
            <person name="Hayes R.D."/>
            <person name="Keri Z."/>
            <person name="LaButti K."/>
            <person name="Lipzen A."/>
            <person name="Lombard V."/>
            <person name="Magnuson J."/>
            <person name="Maillard F."/>
            <person name="Murat C."/>
            <person name="Nolan M."/>
            <person name="Ohm R.A."/>
            <person name="Pangilinan J."/>
            <person name="Pereira M.F."/>
            <person name="Perotto S."/>
            <person name="Peter M."/>
            <person name="Pfister S."/>
            <person name="Riley R."/>
            <person name="Sitrit Y."/>
            <person name="Stielow J.B."/>
            <person name="Szollosi G."/>
            <person name="Zifcakova L."/>
            <person name="Stursova M."/>
            <person name="Spatafora J.W."/>
            <person name="Tedersoo L."/>
            <person name="Vaario L.M."/>
            <person name="Yamada A."/>
            <person name="Yan M."/>
            <person name="Wang P."/>
            <person name="Xu J."/>
            <person name="Bruns T."/>
            <person name="Baldrian P."/>
            <person name="Vilgalys R."/>
            <person name="Dunand C."/>
            <person name="Henrissat B."/>
            <person name="Grigoriev I.V."/>
            <person name="Hibbett D."/>
            <person name="Nagy L.G."/>
            <person name="Martin F.M."/>
        </authorList>
    </citation>
    <scope>NUCLEOTIDE SEQUENCE</scope>
    <source>
        <strain evidence="7">UP504</strain>
    </source>
</reference>
<evidence type="ECO:0000256" key="3">
    <source>
        <dbReference type="ARBA" id="ARBA00022989"/>
    </source>
</evidence>
<organism evidence="7 8">
    <name type="scientific">Hydnum rufescens UP504</name>
    <dbReference type="NCBI Taxonomy" id="1448309"/>
    <lineage>
        <taxon>Eukaryota</taxon>
        <taxon>Fungi</taxon>
        <taxon>Dikarya</taxon>
        <taxon>Basidiomycota</taxon>
        <taxon>Agaricomycotina</taxon>
        <taxon>Agaricomycetes</taxon>
        <taxon>Cantharellales</taxon>
        <taxon>Hydnaceae</taxon>
        <taxon>Hydnum</taxon>
    </lineage>
</organism>
<feature type="domain" description="Sugar phosphate transporter" evidence="6">
    <location>
        <begin position="138"/>
        <end position="451"/>
    </location>
</feature>
<dbReference type="InterPro" id="IPR050186">
    <property type="entry name" value="TPT_transporter"/>
</dbReference>
<evidence type="ECO:0000313" key="7">
    <source>
        <dbReference type="EMBL" id="KAF9515832.1"/>
    </source>
</evidence>
<proteinExistence type="predicted"/>
<evidence type="ECO:0000313" key="8">
    <source>
        <dbReference type="Proteomes" id="UP000886523"/>
    </source>
</evidence>
<evidence type="ECO:0000256" key="1">
    <source>
        <dbReference type="ARBA" id="ARBA00004141"/>
    </source>
</evidence>
<keyword evidence="4 5" id="KW-0472">Membrane</keyword>
<feature type="transmembrane region" description="Helical" evidence="5">
    <location>
        <begin position="405"/>
        <end position="429"/>
    </location>
</feature>
<comment type="caution">
    <text evidence="7">The sequence shown here is derived from an EMBL/GenBank/DDBJ whole genome shotgun (WGS) entry which is preliminary data.</text>
</comment>
<dbReference type="AlphaFoldDB" id="A0A9P6B1Q8"/>
<feature type="transmembrane region" description="Helical" evidence="5">
    <location>
        <begin position="135"/>
        <end position="151"/>
    </location>
</feature>
<comment type="subcellular location">
    <subcellularLocation>
        <location evidence="1">Membrane</location>
        <topology evidence="1">Multi-pass membrane protein</topology>
    </subcellularLocation>
</comment>
<feature type="transmembrane region" description="Helical" evidence="5">
    <location>
        <begin position="163"/>
        <end position="181"/>
    </location>
</feature>
<evidence type="ECO:0000259" key="6">
    <source>
        <dbReference type="Pfam" id="PF03151"/>
    </source>
</evidence>
<evidence type="ECO:0000256" key="5">
    <source>
        <dbReference type="SAM" id="Phobius"/>
    </source>
</evidence>
<dbReference type="OrthoDB" id="10261634at2759"/>
<dbReference type="EMBL" id="MU128945">
    <property type="protein sequence ID" value="KAF9515832.1"/>
    <property type="molecule type" value="Genomic_DNA"/>
</dbReference>
<sequence>MDSTSKRGSALTLNAATCGTEVPGVLSHGSRRTARLDALTKSSRFRLELFPPITTRARAVSLRSYSVVSPSLSPYERKFSRNSISCGSSSAPSYFFSWPSFVTPQLPVNSTPHTLAFPCSVSFTDTGHFGLSSEIFWLGLYFIFNLALTLYNKSVLAHFPFPYTLTAIHTLSGSVGCFVLLNRGVFTLAKLDFRQTLALVGFSFLYTINIAISNLSLQLVTIPFHQVVRASSPIFTLTVSYILFRTTVTTQKFLILMPLIFGVALATYGDYHFTTWGLCLTLFGAFLAALKGIFTNVLQTRPIATSILMSVSVSRMRSAPTNAKSAHNLHPLDLLLRMSPLAFLQCLLYAWFSGELALVWEYNSWTGTTCSTGKCIGQAELTALAMNGFLAFGLNYVSFTSNKKVGALTMTVAANIKQVLTILLAVSIFNVRITPMNSIGILLTLGGGACYAAVEYTEKTGKKSLTLGKVLDIKNYRAFLHPVVGKRANGI</sequence>
<feature type="transmembrane region" description="Helical" evidence="5">
    <location>
        <begin position="275"/>
        <end position="294"/>
    </location>
</feature>
<dbReference type="Proteomes" id="UP000886523">
    <property type="component" value="Unassembled WGS sequence"/>
</dbReference>
<protein>
    <recommendedName>
        <fullName evidence="6">Sugar phosphate transporter domain-containing protein</fullName>
    </recommendedName>
</protein>
<dbReference type="PANTHER" id="PTHR11132">
    <property type="entry name" value="SOLUTE CARRIER FAMILY 35"/>
    <property type="match status" value="1"/>
</dbReference>
<accession>A0A9P6B1Q8</accession>
<dbReference type="Pfam" id="PF03151">
    <property type="entry name" value="TPT"/>
    <property type="match status" value="1"/>
</dbReference>
<keyword evidence="3 5" id="KW-1133">Transmembrane helix</keyword>
<feature type="transmembrane region" description="Helical" evidence="5">
    <location>
        <begin position="334"/>
        <end position="352"/>
    </location>
</feature>
<keyword evidence="2 5" id="KW-0812">Transmembrane</keyword>
<evidence type="ECO:0000256" key="2">
    <source>
        <dbReference type="ARBA" id="ARBA00022692"/>
    </source>
</evidence>